<proteinExistence type="inferred from homology"/>
<keyword evidence="2" id="KW-0812">Transmembrane</keyword>
<dbReference type="Pfam" id="PF03109">
    <property type="entry name" value="ABC1"/>
    <property type="match status" value="1"/>
</dbReference>
<sequence>MASKDENNLKRLKEIIKVLSKYEFGYLIEKIKLKHKIPFITPSYDYESLEELDESAPERLRFVLQELGPTFIKLGQTLSTRPDLVGRKFANEFAKLQDDNPPIEFDVVKASIKKELKHPIESIFSSFDAEPLGSASIGQVHRAVLKTGEDVAVKIQKPGVEHVIKSDISIMEFLAKRIDTYIPQFKIYNVPGIVEEFKRSILKEIDYENEAMNLKRFSYNFKDDETVHVPKIYSDYSSLKIITMELIGGKKVSDVTEAKGFDLKLIAERGAVSYFKQVIMYGFFHADPHPSNIYILNDNVICYIDFGMMGILDDEFKQNLAELIIYFIDNNVSGMINQLTYMGMINDKVDTRSLKYDLTDMMYKYYGTELNEVHGGMNDLINLMRKYHVSMPREFVLLARGIGMVEETGEKLDPNFNAVEVCKPIMMKVIRKKLTPLNFIDYIKKNIIETEHVLKNIPLTITKTLYKLEEGEIRIKVEHEGLERIVNKLSIAIILSALLIGSSMIMTTDNGIFLLKFPYLGVLGFVISAILAIFLVVSILKDKVI</sequence>
<keyword evidence="4" id="KW-0808">Transferase</keyword>
<feature type="domain" description="Protein kinase" evidence="3">
    <location>
        <begin position="126"/>
        <end position="440"/>
    </location>
</feature>
<feature type="transmembrane region" description="Helical" evidence="2">
    <location>
        <begin position="517"/>
        <end position="540"/>
    </location>
</feature>
<name>A0A8T5V2E2_9EURY</name>
<keyword evidence="4" id="KW-0418">Kinase</keyword>
<dbReference type="EMBL" id="JAIOUQ010000009">
    <property type="protein sequence ID" value="MBZ2166031.1"/>
    <property type="molecule type" value="Genomic_DNA"/>
</dbReference>
<dbReference type="InterPro" id="IPR000719">
    <property type="entry name" value="Prot_kinase_dom"/>
</dbReference>
<reference evidence="5" key="1">
    <citation type="journal article" date="2022" name="Microbiol. Resour. Announc.">
        <title>Draft Genome Sequence of a Methanogenic Archaeon from West Spitsbergen Permafrost.</title>
        <authorList>
            <person name="Trubitsyn V."/>
            <person name="Rivkina E."/>
            <person name="Shcherbakova V."/>
        </authorList>
    </citation>
    <scope>NUCLEOTIDE SEQUENCE [LARGE SCALE GENOMIC DNA]</scope>
    <source>
        <strain evidence="5">VT</strain>
    </source>
</reference>
<evidence type="ECO:0000256" key="1">
    <source>
        <dbReference type="ARBA" id="ARBA00009670"/>
    </source>
</evidence>
<dbReference type="PANTHER" id="PTHR10566:SF113">
    <property type="entry name" value="PROTEIN ACTIVITY OF BC1 COMPLEX KINASE 7, CHLOROPLASTIC"/>
    <property type="match status" value="1"/>
</dbReference>
<dbReference type="CDD" id="cd05121">
    <property type="entry name" value="ABC1_ADCK3-like"/>
    <property type="match status" value="1"/>
</dbReference>
<evidence type="ECO:0000259" key="3">
    <source>
        <dbReference type="PROSITE" id="PS50011"/>
    </source>
</evidence>
<dbReference type="InterPro" id="IPR050154">
    <property type="entry name" value="UbiB_kinase"/>
</dbReference>
<comment type="caution">
    <text evidence="4">The sequence shown here is derived from an EMBL/GenBank/DDBJ whole genome shotgun (WGS) entry which is preliminary data.</text>
</comment>
<evidence type="ECO:0000313" key="4">
    <source>
        <dbReference type="EMBL" id="MBZ2166031.1"/>
    </source>
</evidence>
<dbReference type="GO" id="GO:0004672">
    <property type="term" value="F:protein kinase activity"/>
    <property type="evidence" value="ECO:0007669"/>
    <property type="project" value="InterPro"/>
</dbReference>
<comment type="similarity">
    <text evidence="1">Belongs to the protein kinase superfamily. ADCK protein kinase family.</text>
</comment>
<dbReference type="Proteomes" id="UP000825933">
    <property type="component" value="Unassembled WGS sequence"/>
</dbReference>
<dbReference type="SUPFAM" id="SSF56112">
    <property type="entry name" value="Protein kinase-like (PK-like)"/>
    <property type="match status" value="1"/>
</dbReference>
<keyword evidence="5" id="KW-1185">Reference proteome</keyword>
<dbReference type="Gene3D" id="1.10.510.10">
    <property type="entry name" value="Transferase(Phosphotransferase) domain 1"/>
    <property type="match status" value="1"/>
</dbReference>
<dbReference type="PANTHER" id="PTHR10566">
    <property type="entry name" value="CHAPERONE-ACTIVITY OF BC1 COMPLEX CABC1 -RELATED"/>
    <property type="match status" value="1"/>
</dbReference>
<gene>
    <name evidence="4" type="ORF">K8N75_08270</name>
</gene>
<dbReference type="InterPro" id="IPR011009">
    <property type="entry name" value="Kinase-like_dom_sf"/>
</dbReference>
<dbReference type="InterPro" id="IPR004147">
    <property type="entry name" value="ABC1_dom"/>
</dbReference>
<evidence type="ECO:0000313" key="5">
    <source>
        <dbReference type="Proteomes" id="UP000825933"/>
    </source>
</evidence>
<protein>
    <submittedName>
        <fullName evidence="4">AarF/ABC1/UbiB kinase family protein</fullName>
    </submittedName>
</protein>
<dbReference type="PROSITE" id="PS50011">
    <property type="entry name" value="PROTEIN_KINASE_DOM"/>
    <property type="match status" value="1"/>
</dbReference>
<keyword evidence="2" id="KW-1133">Transmembrane helix</keyword>
<dbReference type="AlphaFoldDB" id="A0A8T5V2E2"/>
<accession>A0A8T5V2E2</accession>
<evidence type="ECO:0000256" key="2">
    <source>
        <dbReference type="SAM" id="Phobius"/>
    </source>
</evidence>
<dbReference type="RefSeq" id="WP_223791614.1">
    <property type="nucleotide sequence ID" value="NZ_JAIOUQ010000009.1"/>
</dbReference>
<feature type="transmembrane region" description="Helical" evidence="2">
    <location>
        <begin position="485"/>
        <end position="505"/>
    </location>
</feature>
<organism evidence="4 5">
    <name type="scientific">Methanobacterium spitsbergense</name>
    <dbReference type="NCBI Taxonomy" id="2874285"/>
    <lineage>
        <taxon>Archaea</taxon>
        <taxon>Methanobacteriati</taxon>
        <taxon>Methanobacteriota</taxon>
        <taxon>Methanomada group</taxon>
        <taxon>Methanobacteria</taxon>
        <taxon>Methanobacteriales</taxon>
        <taxon>Methanobacteriaceae</taxon>
        <taxon>Methanobacterium</taxon>
    </lineage>
</organism>
<keyword evidence="2" id="KW-0472">Membrane</keyword>
<dbReference type="GO" id="GO:0005524">
    <property type="term" value="F:ATP binding"/>
    <property type="evidence" value="ECO:0007669"/>
    <property type="project" value="InterPro"/>
</dbReference>